<keyword evidence="3" id="KW-1185">Reference proteome</keyword>
<feature type="compositionally biased region" description="Basic and acidic residues" evidence="1">
    <location>
        <begin position="12"/>
        <end position="45"/>
    </location>
</feature>
<organism evidence="2 3">
    <name type="scientific">Taphrina deformans (strain PYCC 5710 / ATCC 11124 / CBS 356.35 / IMI 108563 / JCM 9778 / NBRC 8474)</name>
    <name type="common">Peach leaf curl fungus</name>
    <name type="synonym">Lalaria deformans</name>
    <dbReference type="NCBI Taxonomy" id="1097556"/>
    <lineage>
        <taxon>Eukaryota</taxon>
        <taxon>Fungi</taxon>
        <taxon>Dikarya</taxon>
        <taxon>Ascomycota</taxon>
        <taxon>Taphrinomycotina</taxon>
        <taxon>Taphrinomycetes</taxon>
        <taxon>Taphrinales</taxon>
        <taxon>Taphrinaceae</taxon>
        <taxon>Taphrina</taxon>
    </lineage>
</organism>
<dbReference type="Proteomes" id="UP000013776">
    <property type="component" value="Unassembled WGS sequence"/>
</dbReference>
<sequence>MTKKQLSGAAQRAKEAKEQRLRDQQAERDAVCKRQQDQQAERDAIIARSKGQTTGPTPAPIPAPVPAPAQVPASRLAPVSVSASGTNDEIVSDAPKKRKRPVETVDDRAARKQARDTHAAEIESKGVLWDRCESCEHNGKDCWMSTTRGYRQRAYCCSECYRRQKKCSHDLPASSFRAQLAATREIQDREKRALPALARQAAEEEAKRQQAQAKADRKEQLEEQRRQDLLKLKQRELEVRADEAATQREYIGGQLRLAEMHLRGSPKKAGPSLGPIIEEVEE</sequence>
<feature type="compositionally biased region" description="Pro residues" evidence="1">
    <location>
        <begin position="57"/>
        <end position="69"/>
    </location>
</feature>
<gene>
    <name evidence="2" type="ORF">TAPDE_005487</name>
</gene>
<feature type="region of interest" description="Disordered" evidence="1">
    <location>
        <begin position="1"/>
        <end position="118"/>
    </location>
</feature>
<evidence type="ECO:0000313" key="2">
    <source>
        <dbReference type="EMBL" id="CCG84924.1"/>
    </source>
</evidence>
<reference evidence="2 3" key="1">
    <citation type="journal article" date="2013" name="MBio">
        <title>Genome sequencing of the plant pathogen Taphrina deformans, the causal agent of peach leaf curl.</title>
        <authorList>
            <person name="Cisse O.H."/>
            <person name="Almeida J.M.G.C.F."/>
            <person name="Fonseca A."/>
            <person name="Kumar A.A."/>
            <person name="Salojaervi J."/>
            <person name="Overmyer K."/>
            <person name="Hauser P.M."/>
            <person name="Pagni M."/>
        </authorList>
    </citation>
    <scope>NUCLEOTIDE SEQUENCE [LARGE SCALE GENOMIC DNA]</scope>
    <source>
        <strain evidence="3">PYCC 5710 / ATCC 11124 / CBS 356.35 / IMI 108563 / JCM 9778 / NBRC 8474</strain>
    </source>
</reference>
<dbReference type="EMBL" id="CAHR02000349">
    <property type="protein sequence ID" value="CCG84924.1"/>
    <property type="molecule type" value="Genomic_DNA"/>
</dbReference>
<evidence type="ECO:0000313" key="3">
    <source>
        <dbReference type="Proteomes" id="UP000013776"/>
    </source>
</evidence>
<feature type="compositionally biased region" description="Basic and acidic residues" evidence="1">
    <location>
        <begin position="101"/>
        <end position="118"/>
    </location>
</feature>
<name>R4XKD7_TAPDE</name>
<feature type="region of interest" description="Disordered" evidence="1">
    <location>
        <begin position="261"/>
        <end position="282"/>
    </location>
</feature>
<feature type="compositionally biased region" description="Basic and acidic residues" evidence="1">
    <location>
        <begin position="201"/>
        <end position="222"/>
    </location>
</feature>
<dbReference type="AlphaFoldDB" id="R4XKD7"/>
<evidence type="ECO:0000256" key="1">
    <source>
        <dbReference type="SAM" id="MobiDB-lite"/>
    </source>
</evidence>
<accession>R4XKD7</accession>
<comment type="caution">
    <text evidence="2">The sequence shown here is derived from an EMBL/GenBank/DDBJ whole genome shotgun (WGS) entry which is preliminary data.</text>
</comment>
<feature type="region of interest" description="Disordered" evidence="1">
    <location>
        <begin position="197"/>
        <end position="222"/>
    </location>
</feature>
<protein>
    <submittedName>
        <fullName evidence="2">Uncharacterized protein</fullName>
    </submittedName>
</protein>
<proteinExistence type="predicted"/>